<organism evidence="1 2">
    <name type="scientific">Actinobacillus ureae ATCC 25976</name>
    <dbReference type="NCBI Taxonomy" id="887324"/>
    <lineage>
        <taxon>Bacteria</taxon>
        <taxon>Pseudomonadati</taxon>
        <taxon>Pseudomonadota</taxon>
        <taxon>Gammaproteobacteria</taxon>
        <taxon>Pasteurellales</taxon>
        <taxon>Pasteurellaceae</taxon>
        <taxon>Actinobacillus</taxon>
    </lineage>
</organism>
<gene>
    <name evidence="1" type="ORF">HMPREF0027_2470</name>
</gene>
<sequence>MELYQKNKRLSKEIKAKIINKINEFQGFKDLKCLSSWLLFSGEQVATLDELFTHDFWHSVRQTDYPEVRAILMV</sequence>
<name>E8KKV3_9PAST</name>
<dbReference type="HOGENOM" id="CLU_2679428_0_0_6"/>
<evidence type="ECO:0000313" key="2">
    <source>
        <dbReference type="Proteomes" id="UP000005467"/>
    </source>
</evidence>
<keyword evidence="2" id="KW-1185">Reference proteome</keyword>
<accession>E8KKV3</accession>
<reference evidence="1 2" key="1">
    <citation type="submission" date="2011-01" db="EMBL/GenBank/DDBJ databases">
        <authorList>
            <person name="Muzny D."/>
            <person name="Qin X."/>
            <person name="Deng J."/>
            <person name="Jiang H."/>
            <person name="Liu Y."/>
            <person name="Qu J."/>
            <person name="Song X.-Z."/>
            <person name="Zhang L."/>
            <person name="Thornton R."/>
            <person name="Coyle M."/>
            <person name="Francisco L."/>
            <person name="Jackson L."/>
            <person name="Javaid M."/>
            <person name="Korchina V."/>
            <person name="Kovar C."/>
            <person name="Mata R."/>
            <person name="Mathew T."/>
            <person name="Ngo R."/>
            <person name="Nguyen L."/>
            <person name="Nguyen N."/>
            <person name="Okwuonu G."/>
            <person name="Ongeri F."/>
            <person name="Pham C."/>
            <person name="Simmons D."/>
            <person name="Wilczek-Boney K."/>
            <person name="Hale W."/>
            <person name="Jakkamsetti A."/>
            <person name="Pham P."/>
            <person name="Ruth R."/>
            <person name="San Lucas F."/>
            <person name="Warren J."/>
            <person name="Zhang J."/>
            <person name="Zhao Z."/>
            <person name="Zhou C."/>
            <person name="Zhu D."/>
            <person name="Lee S."/>
            <person name="Bess C."/>
            <person name="Blankenburg K."/>
            <person name="Forbes L."/>
            <person name="Fu Q."/>
            <person name="Gubbala S."/>
            <person name="Hirani K."/>
            <person name="Jayaseelan J.C."/>
            <person name="Lara F."/>
            <person name="Munidasa M."/>
            <person name="Palculict T."/>
            <person name="Patil S."/>
            <person name="Pu L.-L."/>
            <person name="Saada N."/>
            <person name="Tang L."/>
            <person name="Weissenberger G."/>
            <person name="Zhu Y."/>
            <person name="Hemphill L."/>
            <person name="Shang Y."/>
            <person name="Youmans B."/>
            <person name="Ayvaz T."/>
            <person name="Ross M."/>
            <person name="Santibanez J."/>
            <person name="Aqrawi P."/>
            <person name="Gross S."/>
            <person name="Joshi V."/>
            <person name="Fowler G."/>
            <person name="Nazareth L."/>
            <person name="Reid J."/>
            <person name="Worley K."/>
            <person name="Petrosino J."/>
            <person name="Highlander S."/>
            <person name="Gibbs R."/>
        </authorList>
    </citation>
    <scope>NUCLEOTIDE SEQUENCE [LARGE SCALE GENOMIC DNA]</scope>
    <source>
        <strain evidence="1 2">ATCC 25976</strain>
    </source>
</reference>
<comment type="caution">
    <text evidence="1">The sequence shown here is derived from an EMBL/GenBank/DDBJ whole genome shotgun (WGS) entry which is preliminary data.</text>
</comment>
<dbReference type="EMBL" id="AEVG01000180">
    <property type="protein sequence ID" value="EFX90474.1"/>
    <property type="molecule type" value="Genomic_DNA"/>
</dbReference>
<protein>
    <submittedName>
        <fullName evidence="1">Uncharacterized protein</fullName>
    </submittedName>
</protein>
<evidence type="ECO:0000313" key="1">
    <source>
        <dbReference type="EMBL" id="EFX90474.1"/>
    </source>
</evidence>
<dbReference type="Proteomes" id="UP000005467">
    <property type="component" value="Unassembled WGS sequence"/>
</dbReference>
<dbReference type="AlphaFoldDB" id="E8KKV3"/>
<proteinExistence type="predicted"/>